<dbReference type="eggNOG" id="ENOG502SEDF">
    <property type="taxonomic scope" value="Eukaryota"/>
</dbReference>
<comment type="similarity">
    <text evidence="5">Belongs to the class VI-like SAM-binding methyltransferase superfamily. Isoprenylcysteine carboxyl methyltransferase family.</text>
</comment>
<evidence type="ECO:0000256" key="2">
    <source>
        <dbReference type="ARBA" id="ARBA00022692"/>
    </source>
</evidence>
<keyword evidence="4 5" id="KW-0472">Membrane</keyword>
<accession>A0A066X2N9</accession>
<dbReference type="GO" id="GO:0005789">
    <property type="term" value="C:endoplasmic reticulum membrane"/>
    <property type="evidence" value="ECO:0007669"/>
    <property type="project" value="UniProtKB-SubCell"/>
</dbReference>
<organism evidence="6 7">
    <name type="scientific">Colletotrichum sublineola</name>
    <name type="common">Sorghum anthracnose fungus</name>
    <dbReference type="NCBI Taxonomy" id="1173701"/>
    <lineage>
        <taxon>Eukaryota</taxon>
        <taxon>Fungi</taxon>
        <taxon>Dikarya</taxon>
        <taxon>Ascomycota</taxon>
        <taxon>Pezizomycotina</taxon>
        <taxon>Sordariomycetes</taxon>
        <taxon>Hypocreomycetidae</taxon>
        <taxon>Glomerellales</taxon>
        <taxon>Glomerellaceae</taxon>
        <taxon>Colletotrichum</taxon>
        <taxon>Colletotrichum graminicola species complex</taxon>
    </lineage>
</organism>
<evidence type="ECO:0000256" key="1">
    <source>
        <dbReference type="ARBA" id="ARBA00004141"/>
    </source>
</evidence>
<dbReference type="PANTHER" id="PTHR12714:SF9">
    <property type="entry name" value="PROTEIN-S-ISOPRENYLCYSTEINE O-METHYLTRANSFERASE"/>
    <property type="match status" value="1"/>
</dbReference>
<dbReference type="HOGENOM" id="CLU_065200_6_1_1"/>
<dbReference type="Gene3D" id="1.20.120.1630">
    <property type="match status" value="1"/>
</dbReference>
<evidence type="ECO:0000256" key="5">
    <source>
        <dbReference type="RuleBase" id="RU362022"/>
    </source>
</evidence>
<comment type="caution">
    <text evidence="6">The sequence shown here is derived from an EMBL/GenBank/DDBJ whole genome shotgun (WGS) entry which is preliminary data.</text>
</comment>
<sequence>MSSWQSLSFSTAVVVASILTALCSRAPQEAKQKWEKDRLGIWATPNASFVRRLVTVAIGVCHAIVASSSLETNFICCHPQNINGKLFEWNKYTMMCLFLIIGIGAPLRLLAFAQLGGNFTFQLAKPSGLTTTGVYRYIQHPGYTGQVLVLLANLAYLFRWDGVAGCWISQGLEARLKGWGLVCYGMAVLVMARKVSVRVKDEEDMLKKTFGDEWVRWHTRTMRFIPGVV</sequence>
<dbReference type="PANTHER" id="PTHR12714">
    <property type="entry name" value="PROTEIN-S ISOPRENYLCYSTEINE O-METHYLTRANSFERASE"/>
    <property type="match status" value="1"/>
</dbReference>
<comment type="subcellular location">
    <subcellularLocation>
        <location evidence="5">Endoplasmic reticulum membrane</location>
        <topology evidence="5">Multi-pass membrane protein</topology>
    </subcellularLocation>
    <subcellularLocation>
        <location evidence="1">Membrane</location>
        <topology evidence="1">Multi-pass membrane protein</topology>
    </subcellularLocation>
</comment>
<dbReference type="EC" id="2.1.1.100" evidence="5"/>
<reference evidence="7" key="1">
    <citation type="journal article" date="2014" name="Genome Announc.">
        <title>Draft genome sequence of Colletotrichum sublineola, a destructive pathogen of cultivated sorghum.</title>
        <authorList>
            <person name="Baroncelli R."/>
            <person name="Sanz-Martin J.M."/>
            <person name="Rech G.E."/>
            <person name="Sukno S.A."/>
            <person name="Thon M.R."/>
        </authorList>
    </citation>
    <scope>NUCLEOTIDE SEQUENCE [LARGE SCALE GENOMIC DNA]</scope>
    <source>
        <strain evidence="7">TX430BB</strain>
    </source>
</reference>
<proteinExistence type="inferred from homology"/>
<feature type="transmembrane region" description="Helical" evidence="5">
    <location>
        <begin position="92"/>
        <end position="113"/>
    </location>
</feature>
<keyword evidence="5 6" id="KW-0489">Methyltransferase</keyword>
<dbReference type="STRING" id="1173701.A0A066X2N9"/>
<keyword evidence="5" id="KW-0256">Endoplasmic reticulum</keyword>
<dbReference type="InterPro" id="IPR007269">
    <property type="entry name" value="ICMT_MeTrfase"/>
</dbReference>
<keyword evidence="3 5" id="KW-1133">Transmembrane helix</keyword>
<keyword evidence="7" id="KW-1185">Reference proteome</keyword>
<dbReference type="OrthoDB" id="4816831at2759"/>
<protein>
    <recommendedName>
        <fullName evidence="5">Protein-S-isoprenylcysteine O-methyltransferase</fullName>
        <ecNumber evidence="5">2.1.1.100</ecNumber>
    </recommendedName>
</protein>
<comment type="caution">
    <text evidence="5">Lacks conserved residue(s) required for the propagation of feature annotation.</text>
</comment>
<keyword evidence="2 5" id="KW-0812">Transmembrane</keyword>
<dbReference type="GO" id="GO:0032259">
    <property type="term" value="P:methylation"/>
    <property type="evidence" value="ECO:0007669"/>
    <property type="project" value="UniProtKB-KW"/>
</dbReference>
<dbReference type="EMBL" id="JMSE01001227">
    <property type="protein sequence ID" value="KDN63418.1"/>
    <property type="molecule type" value="Genomic_DNA"/>
</dbReference>
<evidence type="ECO:0000313" key="7">
    <source>
        <dbReference type="Proteomes" id="UP000027238"/>
    </source>
</evidence>
<gene>
    <name evidence="6" type="ORF">CSUB01_06740</name>
</gene>
<dbReference type="Proteomes" id="UP000027238">
    <property type="component" value="Unassembled WGS sequence"/>
</dbReference>
<comment type="catalytic activity">
    <reaction evidence="5">
        <text>[protein]-C-terminal S-[(2E,6E)-farnesyl]-L-cysteine + S-adenosyl-L-methionine = [protein]-C-terminal S-[(2E,6E)-farnesyl]-L-cysteine methyl ester + S-adenosyl-L-homocysteine</text>
        <dbReference type="Rhea" id="RHEA:21672"/>
        <dbReference type="Rhea" id="RHEA-COMP:12125"/>
        <dbReference type="Rhea" id="RHEA-COMP:12126"/>
        <dbReference type="ChEBI" id="CHEBI:57856"/>
        <dbReference type="ChEBI" id="CHEBI:59789"/>
        <dbReference type="ChEBI" id="CHEBI:90510"/>
        <dbReference type="ChEBI" id="CHEBI:90511"/>
        <dbReference type="EC" id="2.1.1.100"/>
    </reaction>
</comment>
<keyword evidence="6" id="KW-0808">Transferase</keyword>
<evidence type="ECO:0000313" key="6">
    <source>
        <dbReference type="EMBL" id="KDN63418.1"/>
    </source>
</evidence>
<name>A0A066X2N9_COLSU</name>
<dbReference type="OMA" id="ICPHPEN"/>
<evidence type="ECO:0000256" key="4">
    <source>
        <dbReference type="ARBA" id="ARBA00023136"/>
    </source>
</evidence>
<keyword evidence="5" id="KW-0949">S-adenosyl-L-methionine</keyword>
<evidence type="ECO:0000256" key="3">
    <source>
        <dbReference type="ARBA" id="ARBA00022989"/>
    </source>
</evidence>
<dbReference type="GO" id="GO:0004671">
    <property type="term" value="F:protein C-terminal S-isoprenylcysteine carboxyl O-methyltransferase activity"/>
    <property type="evidence" value="ECO:0007669"/>
    <property type="project" value="UniProtKB-EC"/>
</dbReference>
<dbReference type="AlphaFoldDB" id="A0A066X2N9"/>
<dbReference type="Pfam" id="PF04140">
    <property type="entry name" value="ICMT"/>
    <property type="match status" value="1"/>
</dbReference>